<dbReference type="InParanoid" id="H6C6Q2"/>
<dbReference type="HOGENOM" id="CLU_1124544_0_0_1"/>
<dbReference type="VEuPathDB" id="FungiDB:HMPREF1120_07388"/>
<proteinExistence type="predicted"/>
<name>H6C6Q2_EXODN</name>
<gene>
    <name evidence="1" type="ORF">HMPREF1120_07388</name>
</gene>
<protein>
    <submittedName>
        <fullName evidence="1">Uncharacterized protein</fullName>
    </submittedName>
</protein>
<reference evidence="1" key="1">
    <citation type="submission" date="2011-07" db="EMBL/GenBank/DDBJ databases">
        <title>The Genome Sequence of Exophiala (Wangiella) dermatitidis NIH/UT8656.</title>
        <authorList>
            <consortium name="The Broad Institute Genome Sequencing Platform"/>
            <person name="Cuomo C."/>
            <person name="Wang Z."/>
            <person name="Hunicke-Smith S."/>
            <person name="Szanislo P.J."/>
            <person name="Earl A."/>
            <person name="Young S.K."/>
            <person name="Zeng Q."/>
            <person name="Gargeya S."/>
            <person name="Fitzgerald M."/>
            <person name="Haas B."/>
            <person name="Abouelleil A."/>
            <person name="Alvarado L."/>
            <person name="Arachchi H.M."/>
            <person name="Berlin A."/>
            <person name="Brown A."/>
            <person name="Chapman S.B."/>
            <person name="Chen Z."/>
            <person name="Dunbar C."/>
            <person name="Freedman E."/>
            <person name="Gearin G."/>
            <person name="Gellesch M."/>
            <person name="Goldberg J."/>
            <person name="Griggs A."/>
            <person name="Gujja S."/>
            <person name="Heiman D."/>
            <person name="Howarth C."/>
            <person name="Larson L."/>
            <person name="Lui A."/>
            <person name="MacDonald P.J.P."/>
            <person name="Montmayeur A."/>
            <person name="Murphy C."/>
            <person name="Neiman D."/>
            <person name="Pearson M."/>
            <person name="Priest M."/>
            <person name="Roberts A."/>
            <person name="Saif S."/>
            <person name="Shea T."/>
            <person name="Shenoy N."/>
            <person name="Sisk P."/>
            <person name="Stolte C."/>
            <person name="Sykes S."/>
            <person name="Wortman J."/>
            <person name="Nusbaum C."/>
            <person name="Birren B."/>
        </authorList>
    </citation>
    <scope>NUCLEOTIDE SEQUENCE</scope>
    <source>
        <strain evidence="1">NIH/UT8656</strain>
    </source>
</reference>
<organism evidence="1 2">
    <name type="scientific">Exophiala dermatitidis (strain ATCC 34100 / CBS 525.76 / NIH/UT8656)</name>
    <name type="common">Black yeast</name>
    <name type="synonym">Wangiella dermatitidis</name>
    <dbReference type="NCBI Taxonomy" id="858893"/>
    <lineage>
        <taxon>Eukaryota</taxon>
        <taxon>Fungi</taxon>
        <taxon>Dikarya</taxon>
        <taxon>Ascomycota</taxon>
        <taxon>Pezizomycotina</taxon>
        <taxon>Eurotiomycetes</taxon>
        <taxon>Chaetothyriomycetidae</taxon>
        <taxon>Chaetothyriales</taxon>
        <taxon>Herpotrichiellaceae</taxon>
        <taxon>Exophiala</taxon>
    </lineage>
</organism>
<keyword evidence="2" id="KW-1185">Reference proteome</keyword>
<evidence type="ECO:0000313" key="1">
    <source>
        <dbReference type="EMBL" id="EHY59398.1"/>
    </source>
</evidence>
<accession>H6C6Q2</accession>
<dbReference type="Proteomes" id="UP000007304">
    <property type="component" value="Unassembled WGS sequence"/>
</dbReference>
<sequence>MCLLSKGLTVAHCLEASSPIRLRPTVLLNKMLLHQGLAGCEPIPRRRACMGLNLYSPSVVCGAFDTFTRVGVLFTELLHQISGSIACDAFGCLSLCALSSWLVGIGSPAKEMSRKISRRWIRENYEDRQRPYSSLPYPSLRDWQRIPQWSGNLDGREAMFKTDNDYLHNRDDPVCRRDSSYRRQQIQIIEDFTQMDCMSEDRRWNGPPITVPGQVSCSFSTIDGYLESRHLHGSGSDFSRYNLILSS</sequence>
<dbReference type="RefSeq" id="XP_009159859.1">
    <property type="nucleotide sequence ID" value="XM_009161611.1"/>
</dbReference>
<dbReference type="GeneID" id="20312027"/>
<dbReference type="EMBL" id="JH226135">
    <property type="protein sequence ID" value="EHY59398.1"/>
    <property type="molecule type" value="Genomic_DNA"/>
</dbReference>
<evidence type="ECO:0000313" key="2">
    <source>
        <dbReference type="Proteomes" id="UP000007304"/>
    </source>
</evidence>
<dbReference type="AlphaFoldDB" id="H6C6Q2"/>